<organism evidence="2 3">
    <name type="scientific">Winogradskyella damuponensis</name>
    <dbReference type="NCBI Taxonomy" id="943939"/>
    <lineage>
        <taxon>Bacteria</taxon>
        <taxon>Pseudomonadati</taxon>
        <taxon>Bacteroidota</taxon>
        <taxon>Flavobacteriia</taxon>
        <taxon>Flavobacteriales</taxon>
        <taxon>Flavobacteriaceae</taxon>
        <taxon>Winogradskyella</taxon>
    </lineage>
</organism>
<evidence type="ECO:0000259" key="1">
    <source>
        <dbReference type="PROSITE" id="PS51352"/>
    </source>
</evidence>
<reference evidence="3" key="1">
    <citation type="journal article" date="2019" name="Int. J. Syst. Evol. Microbiol.">
        <title>The Global Catalogue of Microorganisms (GCM) 10K type strain sequencing project: providing services to taxonomists for standard genome sequencing and annotation.</title>
        <authorList>
            <consortium name="The Broad Institute Genomics Platform"/>
            <consortium name="The Broad Institute Genome Sequencing Center for Infectious Disease"/>
            <person name="Wu L."/>
            <person name="Ma J."/>
        </authorList>
    </citation>
    <scope>NUCLEOTIDE SEQUENCE [LARGE SCALE GENOMIC DNA]</scope>
    <source>
        <strain evidence="3">JCM 17633</strain>
    </source>
</reference>
<sequence length="109" mass="12423">MTYKTKTMIQELEQDNLQEIINGNDTVIVQYSATWCGNCRIMKPKFKKLATEHEGATFVIADAEKFPESRKLATVDNLPTFATFKNGEFKSQVQTNKFDVLKELVDEVA</sequence>
<dbReference type="InterPro" id="IPR013766">
    <property type="entry name" value="Thioredoxin_domain"/>
</dbReference>
<dbReference type="InterPro" id="IPR050620">
    <property type="entry name" value="Thioredoxin_H-type-like"/>
</dbReference>
<evidence type="ECO:0000313" key="3">
    <source>
        <dbReference type="Proteomes" id="UP001501682"/>
    </source>
</evidence>
<comment type="caution">
    <text evidence="2">The sequence shown here is derived from an EMBL/GenBank/DDBJ whole genome shotgun (WGS) entry which is preliminary data.</text>
</comment>
<dbReference type="InterPro" id="IPR036249">
    <property type="entry name" value="Thioredoxin-like_sf"/>
</dbReference>
<dbReference type="PANTHER" id="PTHR10438:SF468">
    <property type="entry name" value="THIOREDOXIN-1-RELATED"/>
    <property type="match status" value="1"/>
</dbReference>
<name>A0ABP8CMT0_9FLAO</name>
<dbReference type="CDD" id="cd02947">
    <property type="entry name" value="TRX_family"/>
    <property type="match status" value="1"/>
</dbReference>
<dbReference type="PANTHER" id="PTHR10438">
    <property type="entry name" value="THIOREDOXIN"/>
    <property type="match status" value="1"/>
</dbReference>
<protein>
    <submittedName>
        <fullName evidence="2">Thioredoxin family protein</fullName>
    </submittedName>
</protein>
<dbReference type="Gene3D" id="3.40.30.10">
    <property type="entry name" value="Glutaredoxin"/>
    <property type="match status" value="1"/>
</dbReference>
<dbReference type="EMBL" id="BAABCB010000005">
    <property type="protein sequence ID" value="GAA4241118.1"/>
    <property type="molecule type" value="Genomic_DNA"/>
</dbReference>
<dbReference type="SUPFAM" id="SSF52833">
    <property type="entry name" value="Thioredoxin-like"/>
    <property type="match status" value="1"/>
</dbReference>
<feature type="domain" description="Thioredoxin" evidence="1">
    <location>
        <begin position="1"/>
        <end position="109"/>
    </location>
</feature>
<dbReference type="Proteomes" id="UP001501682">
    <property type="component" value="Unassembled WGS sequence"/>
</dbReference>
<gene>
    <name evidence="2" type="ORF">GCM10022292_06260</name>
</gene>
<accession>A0ABP8CMT0</accession>
<evidence type="ECO:0000313" key="2">
    <source>
        <dbReference type="EMBL" id="GAA4241118.1"/>
    </source>
</evidence>
<keyword evidence="3" id="KW-1185">Reference proteome</keyword>
<proteinExistence type="predicted"/>
<dbReference type="Pfam" id="PF00085">
    <property type="entry name" value="Thioredoxin"/>
    <property type="match status" value="1"/>
</dbReference>
<dbReference type="PROSITE" id="PS51352">
    <property type="entry name" value="THIOREDOXIN_2"/>
    <property type="match status" value="1"/>
</dbReference>